<evidence type="ECO:0000313" key="2">
    <source>
        <dbReference type="Proteomes" id="UP000237000"/>
    </source>
</evidence>
<proteinExistence type="predicted"/>
<gene>
    <name evidence="1" type="ORF">TorRG33x02_356880</name>
</gene>
<dbReference type="EMBL" id="JXTC01001174">
    <property type="protein sequence ID" value="PON32092.1"/>
    <property type="molecule type" value="Genomic_DNA"/>
</dbReference>
<sequence>NRAATNIAALNQSVAALDLKRRHVPTLESPLKVHGYRHLKWRQALSPYLKFIAAIVVPAKKSIEILSDRPIAATILKLSPL</sequence>
<accession>A0A2P5A6C6</accession>
<dbReference type="InParanoid" id="A0A2P5A6C6"/>
<evidence type="ECO:0000313" key="1">
    <source>
        <dbReference type="EMBL" id="PON32092.1"/>
    </source>
</evidence>
<dbReference type="AlphaFoldDB" id="A0A2P5A6C6"/>
<protein>
    <submittedName>
        <fullName evidence="1">Uncharacterized protein</fullName>
    </submittedName>
</protein>
<reference evidence="2" key="1">
    <citation type="submission" date="2016-06" db="EMBL/GenBank/DDBJ databases">
        <title>Parallel loss of symbiosis genes in relatives of nitrogen-fixing non-legume Parasponia.</title>
        <authorList>
            <person name="Van Velzen R."/>
            <person name="Holmer R."/>
            <person name="Bu F."/>
            <person name="Rutten L."/>
            <person name="Van Zeijl A."/>
            <person name="Liu W."/>
            <person name="Santuari L."/>
            <person name="Cao Q."/>
            <person name="Sharma T."/>
            <person name="Shen D."/>
            <person name="Roswanjaya Y."/>
            <person name="Wardhani T."/>
            <person name="Kalhor M.S."/>
            <person name="Jansen J."/>
            <person name="Van den Hoogen J."/>
            <person name="Gungor B."/>
            <person name="Hartog M."/>
            <person name="Hontelez J."/>
            <person name="Verver J."/>
            <person name="Yang W.-C."/>
            <person name="Schijlen E."/>
            <person name="Repin R."/>
            <person name="Schilthuizen M."/>
            <person name="Schranz E."/>
            <person name="Heidstra R."/>
            <person name="Miyata K."/>
            <person name="Fedorova E."/>
            <person name="Kohlen W."/>
            <person name="Bisseling T."/>
            <person name="Smit S."/>
            <person name="Geurts R."/>
        </authorList>
    </citation>
    <scope>NUCLEOTIDE SEQUENCE [LARGE SCALE GENOMIC DNA]</scope>
    <source>
        <strain evidence="2">cv. RG33-2</strain>
    </source>
</reference>
<comment type="caution">
    <text evidence="1">The sequence shown here is derived from an EMBL/GenBank/DDBJ whole genome shotgun (WGS) entry which is preliminary data.</text>
</comment>
<feature type="non-terminal residue" evidence="1">
    <location>
        <position position="1"/>
    </location>
</feature>
<dbReference type="Proteomes" id="UP000237000">
    <property type="component" value="Unassembled WGS sequence"/>
</dbReference>
<name>A0A2P5A6C6_TREOI</name>
<organism evidence="1 2">
    <name type="scientific">Trema orientale</name>
    <name type="common">Charcoal tree</name>
    <name type="synonym">Celtis orientalis</name>
    <dbReference type="NCBI Taxonomy" id="63057"/>
    <lineage>
        <taxon>Eukaryota</taxon>
        <taxon>Viridiplantae</taxon>
        <taxon>Streptophyta</taxon>
        <taxon>Embryophyta</taxon>
        <taxon>Tracheophyta</taxon>
        <taxon>Spermatophyta</taxon>
        <taxon>Magnoliopsida</taxon>
        <taxon>eudicotyledons</taxon>
        <taxon>Gunneridae</taxon>
        <taxon>Pentapetalae</taxon>
        <taxon>rosids</taxon>
        <taxon>fabids</taxon>
        <taxon>Rosales</taxon>
        <taxon>Cannabaceae</taxon>
        <taxon>Trema</taxon>
    </lineage>
</organism>
<keyword evidence="2" id="KW-1185">Reference proteome</keyword>